<protein>
    <submittedName>
        <fullName evidence="3">PQQ-binding-like beta-propeller repeat protein</fullName>
    </submittedName>
</protein>
<dbReference type="SUPFAM" id="SSF50998">
    <property type="entry name" value="Quinoprotein alcohol dehydrogenase-like"/>
    <property type="match status" value="2"/>
</dbReference>
<evidence type="ECO:0000256" key="1">
    <source>
        <dbReference type="SAM" id="SignalP"/>
    </source>
</evidence>
<evidence type="ECO:0000313" key="4">
    <source>
        <dbReference type="Proteomes" id="UP001595886"/>
    </source>
</evidence>
<dbReference type="Gene3D" id="2.140.10.10">
    <property type="entry name" value="Quinoprotein alcohol dehydrogenase-like superfamily"/>
    <property type="match status" value="1"/>
</dbReference>
<gene>
    <name evidence="3" type="ORF">ACFO6Q_00615</name>
</gene>
<accession>A0ABV9QQ15</accession>
<organism evidence="3 4">
    <name type="scientific">Dokdonella ginsengisoli</name>
    <dbReference type="NCBI Taxonomy" id="363846"/>
    <lineage>
        <taxon>Bacteria</taxon>
        <taxon>Pseudomonadati</taxon>
        <taxon>Pseudomonadota</taxon>
        <taxon>Gammaproteobacteria</taxon>
        <taxon>Lysobacterales</taxon>
        <taxon>Rhodanobacteraceae</taxon>
        <taxon>Dokdonella</taxon>
    </lineage>
</organism>
<dbReference type="InterPro" id="IPR002372">
    <property type="entry name" value="PQQ_rpt_dom"/>
</dbReference>
<feature type="chain" id="PRO_5045810049" evidence="1">
    <location>
        <begin position="25"/>
        <end position="514"/>
    </location>
</feature>
<feature type="signal peptide" evidence="1">
    <location>
        <begin position="1"/>
        <end position="24"/>
    </location>
</feature>
<dbReference type="RefSeq" id="WP_380018536.1">
    <property type="nucleotide sequence ID" value="NZ_JBHSHD010000002.1"/>
</dbReference>
<keyword evidence="4" id="KW-1185">Reference proteome</keyword>
<evidence type="ECO:0000259" key="2">
    <source>
        <dbReference type="Pfam" id="PF01011"/>
    </source>
</evidence>
<sequence length="514" mass="52509">MTTPAHSLRSALLLGLAAPLAAQAADWPQFGYDAAHSGFNPAESAITTANVAQLQSAYPKGAALPASVDSAPVYLSGVATANGTRNLLFLLSKNGRVMAVDANDGSVAWSNTTSGTQPTTASPAIDPGRQFVYAYGLDGKAHKYRVGDGGEITGGGWPQTISLKTNVEKGAGGFTVAASGGTHYLAVVTDGYIGDGGNYQGHLVSIDLASGAQKVFNTVCSDQTVHFDDTTDCPALRSGIWGRAGATFDAATNRFYIATGNGQFNANAGGRNWGDSVLALAADGSGAGNGLPHDSYTPSTYQHLEDGDIDLGSVSPAIVPVPAGSAIAHLGLQAGKDGVLRLIDLDDMSGQGGAGHVGGEVQALDAPQGRNGYPNDLMREQPAVWVDPADHSTWVFVGNGSGMSGLQLGLDGANRPMLTARWTKAGASNGSSSPVVANGVLFNAGVCASGSGVCVNARNPHTGDVLWSSPAIGPLHWQSPIVVDGAVYVTDNNAKLWKFALPLGDTIFDDGFDG</sequence>
<dbReference type="InterPro" id="IPR015943">
    <property type="entry name" value="WD40/YVTN_repeat-like_dom_sf"/>
</dbReference>
<reference evidence="4" key="1">
    <citation type="journal article" date="2019" name="Int. J. Syst. Evol. Microbiol.">
        <title>The Global Catalogue of Microorganisms (GCM) 10K type strain sequencing project: providing services to taxonomists for standard genome sequencing and annotation.</title>
        <authorList>
            <consortium name="The Broad Institute Genomics Platform"/>
            <consortium name="The Broad Institute Genome Sequencing Center for Infectious Disease"/>
            <person name="Wu L."/>
            <person name="Ma J."/>
        </authorList>
    </citation>
    <scope>NUCLEOTIDE SEQUENCE [LARGE SCALE GENOMIC DNA]</scope>
    <source>
        <strain evidence="4">CCUG 30340</strain>
    </source>
</reference>
<dbReference type="PANTHER" id="PTHR34512:SF30">
    <property type="entry name" value="OUTER MEMBRANE PROTEIN ASSEMBLY FACTOR BAMB"/>
    <property type="match status" value="1"/>
</dbReference>
<name>A0ABV9QQ15_9GAMM</name>
<feature type="domain" description="Pyrrolo-quinoline quinone repeat" evidence="2">
    <location>
        <begin position="27"/>
        <end position="283"/>
    </location>
</feature>
<comment type="caution">
    <text evidence="3">The sequence shown here is derived from an EMBL/GenBank/DDBJ whole genome shotgun (WGS) entry which is preliminary data.</text>
</comment>
<keyword evidence="1" id="KW-0732">Signal</keyword>
<dbReference type="EMBL" id="JBHSHD010000002">
    <property type="protein sequence ID" value="MFC4818803.1"/>
    <property type="molecule type" value="Genomic_DNA"/>
</dbReference>
<dbReference type="Gene3D" id="2.130.10.10">
    <property type="entry name" value="YVTN repeat-like/Quinoprotein amine dehydrogenase"/>
    <property type="match status" value="1"/>
</dbReference>
<dbReference type="PANTHER" id="PTHR34512">
    <property type="entry name" value="CELL SURFACE PROTEIN"/>
    <property type="match status" value="1"/>
</dbReference>
<dbReference type="Pfam" id="PF01011">
    <property type="entry name" value="PQQ"/>
    <property type="match status" value="1"/>
</dbReference>
<proteinExistence type="predicted"/>
<dbReference type="Proteomes" id="UP001595886">
    <property type="component" value="Unassembled WGS sequence"/>
</dbReference>
<dbReference type="InterPro" id="IPR011047">
    <property type="entry name" value="Quinoprotein_ADH-like_sf"/>
</dbReference>
<evidence type="ECO:0000313" key="3">
    <source>
        <dbReference type="EMBL" id="MFC4818803.1"/>
    </source>
</evidence>